<accession>A0ABN6LNB2</accession>
<proteinExistence type="inferred from homology"/>
<dbReference type="HAMAP" id="MF_01919">
    <property type="entry name" value="ZapE"/>
    <property type="match status" value="1"/>
</dbReference>
<dbReference type="InterPro" id="IPR027417">
    <property type="entry name" value="P-loop_NTPase"/>
</dbReference>
<dbReference type="NCBIfam" id="NF040713">
    <property type="entry name" value="ZapE"/>
    <property type="match status" value="1"/>
</dbReference>
<keyword evidence="2 3" id="KW-0067">ATP-binding</keyword>
<reference evidence="4 5" key="1">
    <citation type="submission" date="2021-12" db="EMBL/GenBank/DDBJ databases">
        <title>Complete genome sequence of Phytobacter diazotrophicus TA9734.</title>
        <authorList>
            <person name="Kubota H."/>
            <person name="Nakayama Y."/>
            <person name="Ariyoshi T."/>
        </authorList>
    </citation>
    <scope>NUCLEOTIDE SEQUENCE [LARGE SCALE GENOMIC DNA]</scope>
    <source>
        <strain evidence="4 5">TA9734</strain>
    </source>
</reference>
<feature type="binding site" evidence="3">
    <location>
        <begin position="78"/>
        <end position="85"/>
    </location>
    <ligand>
        <name>ATP</name>
        <dbReference type="ChEBI" id="CHEBI:30616"/>
    </ligand>
</feature>
<organism evidence="4 5">
    <name type="scientific">Phytobacter diazotrophicus</name>
    <dbReference type="NCBI Taxonomy" id="395631"/>
    <lineage>
        <taxon>Bacteria</taxon>
        <taxon>Pseudomonadati</taxon>
        <taxon>Pseudomonadota</taxon>
        <taxon>Gammaproteobacteria</taxon>
        <taxon>Enterobacterales</taxon>
        <taxon>Enterobacteriaceae</taxon>
        <taxon>Phytobacter</taxon>
    </lineage>
</organism>
<dbReference type="Gene3D" id="3.40.50.300">
    <property type="entry name" value="P-loop containing nucleotide triphosphate hydrolases"/>
    <property type="match status" value="1"/>
</dbReference>
<keyword evidence="3" id="KW-0131">Cell cycle</keyword>
<evidence type="ECO:0000313" key="4">
    <source>
        <dbReference type="EMBL" id="BDD49058.1"/>
    </source>
</evidence>
<dbReference type="EMBL" id="AP025334">
    <property type="protein sequence ID" value="BDD49058.1"/>
    <property type="molecule type" value="Genomic_DNA"/>
</dbReference>
<keyword evidence="5" id="KW-1185">Reference proteome</keyword>
<dbReference type="InterPro" id="IPR005654">
    <property type="entry name" value="ATPase_AFG1-like"/>
</dbReference>
<comment type="similarity">
    <text evidence="3">Belongs to the AFG1 ATPase family. ZapE subfamily.</text>
</comment>
<keyword evidence="3" id="KW-0378">Hydrolase</keyword>
<dbReference type="Proteomes" id="UP001320460">
    <property type="component" value="Chromosome"/>
</dbReference>
<evidence type="ECO:0000256" key="3">
    <source>
        <dbReference type="HAMAP-Rule" id="MF_01919"/>
    </source>
</evidence>
<comment type="subcellular location">
    <subcellularLocation>
        <location evidence="3">Cytoplasm</location>
    </subcellularLocation>
</comment>
<gene>
    <name evidence="4" type="primary">yhcM</name>
    <name evidence="3" type="synonym">zapE</name>
    <name evidence="4" type="ORF">PDTA9734_05450</name>
</gene>
<dbReference type="GO" id="GO:0051301">
    <property type="term" value="P:cell division"/>
    <property type="evidence" value="ECO:0007669"/>
    <property type="project" value="UniProtKB-KW"/>
</dbReference>
<comment type="subunit">
    <text evidence="3">Interacts with FtsZ.</text>
</comment>
<keyword evidence="1 3" id="KW-0547">Nucleotide-binding</keyword>
<dbReference type="SUPFAM" id="SSF52540">
    <property type="entry name" value="P-loop containing nucleoside triphosphate hydrolases"/>
    <property type="match status" value="1"/>
</dbReference>
<evidence type="ECO:0000313" key="5">
    <source>
        <dbReference type="Proteomes" id="UP001320460"/>
    </source>
</evidence>
<evidence type="ECO:0000256" key="2">
    <source>
        <dbReference type="ARBA" id="ARBA00022840"/>
    </source>
</evidence>
<dbReference type="Pfam" id="PF03969">
    <property type="entry name" value="AFG1_ATPase"/>
    <property type="match status" value="1"/>
</dbReference>
<protein>
    <recommendedName>
        <fullName evidence="3">Cell division protein ZapE</fullName>
    </recommendedName>
    <alternativeName>
        <fullName evidence="3">Z ring-associated protein ZapE</fullName>
    </alternativeName>
</protein>
<comment type="function">
    <text evidence="3">Reduces the stability of FtsZ polymers in the presence of ATP.</text>
</comment>
<dbReference type="PANTHER" id="PTHR12169:SF6">
    <property type="entry name" value="AFG1-LIKE ATPASE"/>
    <property type="match status" value="1"/>
</dbReference>
<sequence>MQSLTPTSRYLNALNEGSHQPDDVQKEAVSRLDLIYQQIVTKEQSAPQSGGLMAKFGKLLGKREPTTLTPVRGLYMWGGVGRGKTWLMDLFYQSLPGERKQRLHFHRFMLRVHEELTQLQGHSDPLEIVADHFKAETDVLCFDEFFVSDITDAMLLGGLMKALFARGITLVATSNIPPDELYRNGLQRARFLPAIDAIKQYCDVMNVDAGVDYRLRTLTQAHLWLSPLNEETQQQMDHLWQALAGAKRAHSPVLEVNHRPLATLGVENQTLAVSFATLCVDARSQHDYIALSRLYHTVMLFDVPVMTPLMDSEARRFIALVDEFYERHVKLVVSAAVPLYEIYQGERLKFEFQRCLSRLQEMQSEEYLKRQHMP</sequence>
<evidence type="ECO:0000256" key="1">
    <source>
        <dbReference type="ARBA" id="ARBA00022741"/>
    </source>
</evidence>
<dbReference type="RefSeq" id="WP_125123805.1">
    <property type="nucleotide sequence ID" value="NZ_AP025334.1"/>
</dbReference>
<keyword evidence="3" id="KW-0963">Cytoplasm</keyword>
<dbReference type="InterPro" id="IPR030870">
    <property type="entry name" value="ZapE"/>
</dbReference>
<keyword evidence="3 4" id="KW-0132">Cell division</keyword>
<dbReference type="PANTHER" id="PTHR12169">
    <property type="entry name" value="ATPASE N2B"/>
    <property type="match status" value="1"/>
</dbReference>
<name>A0ABN6LNB2_9ENTR</name>